<dbReference type="Gene3D" id="3.30.70.1280">
    <property type="entry name" value="SP0830-like domains"/>
    <property type="match status" value="1"/>
</dbReference>
<dbReference type="EMBL" id="JAESVP010000012">
    <property type="protein sequence ID" value="MBL4929982.1"/>
    <property type="molecule type" value="Genomic_DNA"/>
</dbReference>
<name>A0A8J7MSV1_9RHOB</name>
<gene>
    <name evidence="1" type="ORF">JI744_17920</name>
</gene>
<dbReference type="InterPro" id="IPR012545">
    <property type="entry name" value="DUF1697"/>
</dbReference>
<dbReference type="SUPFAM" id="SSF160379">
    <property type="entry name" value="SP0830-like"/>
    <property type="match status" value="1"/>
</dbReference>
<evidence type="ECO:0000313" key="2">
    <source>
        <dbReference type="Proteomes" id="UP000619033"/>
    </source>
</evidence>
<dbReference type="PANTHER" id="PTHR36439:SF1">
    <property type="entry name" value="DUF1697 DOMAIN-CONTAINING PROTEIN"/>
    <property type="match status" value="1"/>
</dbReference>
<evidence type="ECO:0000313" key="1">
    <source>
        <dbReference type="EMBL" id="MBL4929982.1"/>
    </source>
</evidence>
<reference evidence="1" key="1">
    <citation type="submission" date="2021-01" db="EMBL/GenBank/DDBJ databases">
        <title>Genome seq and assembly of Tabrizicola sp. KVB23.</title>
        <authorList>
            <person name="Chhetri G."/>
        </authorList>
    </citation>
    <scope>NUCLEOTIDE SEQUENCE</scope>
    <source>
        <strain evidence="1">KVB23</strain>
    </source>
</reference>
<proteinExistence type="predicted"/>
<dbReference type="Pfam" id="PF08002">
    <property type="entry name" value="DUF1697"/>
    <property type="match status" value="1"/>
</dbReference>
<dbReference type="Proteomes" id="UP000619033">
    <property type="component" value="Unassembled WGS sequence"/>
</dbReference>
<protein>
    <submittedName>
        <fullName evidence="1">DUF1697 domain-containing protein</fullName>
    </submittedName>
</protein>
<dbReference type="PIRSF" id="PIRSF008502">
    <property type="entry name" value="UCP008502"/>
    <property type="match status" value="1"/>
</dbReference>
<dbReference type="RefSeq" id="WP_202662547.1">
    <property type="nucleotide sequence ID" value="NZ_JAESVP010000012.1"/>
</dbReference>
<dbReference type="PANTHER" id="PTHR36439">
    <property type="entry name" value="BLL4334 PROTEIN"/>
    <property type="match status" value="1"/>
</dbReference>
<sequence>MTRRILLLRGVNVGGANRLPMADFRGLLASLGLGNPRTLIASGNAVFDDPGLPNLSGKIAKAIAARFGFAPDLFLYTAETFAAIIAANPYAAEAAADGAKVHAFFLATPTQLDEAKVKALATTERLHLTSAALYLHAPDGLGRSKLAERLPRLLATPSTARNWNTVESLAALAAA</sequence>
<dbReference type="AlphaFoldDB" id="A0A8J7MSV1"/>
<organism evidence="1 2">
    <name type="scientific">Fuscibacter oryzae</name>
    <dbReference type="NCBI Taxonomy" id="2803939"/>
    <lineage>
        <taxon>Bacteria</taxon>
        <taxon>Pseudomonadati</taxon>
        <taxon>Pseudomonadota</taxon>
        <taxon>Alphaproteobacteria</taxon>
        <taxon>Rhodobacterales</taxon>
        <taxon>Paracoccaceae</taxon>
        <taxon>Fuscibacter</taxon>
    </lineage>
</organism>
<keyword evidence="2" id="KW-1185">Reference proteome</keyword>
<accession>A0A8J7MSV1</accession>
<comment type="caution">
    <text evidence="1">The sequence shown here is derived from an EMBL/GenBank/DDBJ whole genome shotgun (WGS) entry which is preliminary data.</text>
</comment>